<dbReference type="OrthoDB" id="352093at2157"/>
<dbReference type="EMBL" id="CP026309">
    <property type="protein sequence ID" value="AUV81280.1"/>
    <property type="molecule type" value="Genomic_DNA"/>
</dbReference>
<gene>
    <name evidence="1" type="ORF">C2R22_06045</name>
</gene>
<reference evidence="1 2" key="1">
    <citation type="submission" date="2018-01" db="EMBL/GenBank/DDBJ databases">
        <title>Complete genome sequence of Salinigranum rubrum GX10T, an extremely halophilic archaeon isolated from a marine solar saltern.</title>
        <authorList>
            <person name="Han S."/>
        </authorList>
    </citation>
    <scope>NUCLEOTIDE SEQUENCE [LARGE SCALE GENOMIC DNA]</scope>
    <source>
        <strain evidence="1 2">GX10</strain>
    </source>
</reference>
<evidence type="ECO:0000313" key="2">
    <source>
        <dbReference type="Proteomes" id="UP000236584"/>
    </source>
</evidence>
<dbReference type="RefSeq" id="WP_103424968.1">
    <property type="nucleotide sequence ID" value="NZ_CP026309.1"/>
</dbReference>
<evidence type="ECO:0000313" key="1">
    <source>
        <dbReference type="EMBL" id="AUV81280.1"/>
    </source>
</evidence>
<sequence length="226" mass="25174">MSLASDSDDTPTAASTADLLALRERRSESSDTITCGFCDEETDEETAIRDSFCSFECFRRYKGRKALNAIESDHTLCATCFRVVKTVEKPPWGTELKVEGPRGRGDEDVKKDCLIGYQYPTEHMEKGLRDLKRAVVDDDSVDRRQVVAVPAALRWGCECGNTDPKNRDEILEAVDLEQTIVSLLGCLRTLAAEGTLNSPPSWPQLRDALRDHGRDWELVIGTALYG</sequence>
<dbReference type="KEGG" id="srub:C2R22_06045"/>
<organism evidence="1 2">
    <name type="scientific">Salinigranum rubrum</name>
    <dbReference type="NCBI Taxonomy" id="755307"/>
    <lineage>
        <taxon>Archaea</taxon>
        <taxon>Methanobacteriati</taxon>
        <taxon>Methanobacteriota</taxon>
        <taxon>Stenosarchaea group</taxon>
        <taxon>Halobacteria</taxon>
        <taxon>Halobacteriales</taxon>
        <taxon>Haloferacaceae</taxon>
        <taxon>Salinigranum</taxon>
    </lineage>
</organism>
<dbReference type="GeneID" id="35591633"/>
<name>A0A2I8VH89_9EURY</name>
<keyword evidence="2" id="KW-1185">Reference proteome</keyword>
<proteinExistence type="predicted"/>
<dbReference type="AlphaFoldDB" id="A0A2I8VH89"/>
<dbReference type="Proteomes" id="UP000236584">
    <property type="component" value="Chromosome"/>
</dbReference>
<protein>
    <submittedName>
        <fullName evidence="1">Uncharacterized protein</fullName>
    </submittedName>
</protein>
<accession>A0A2I8VH89</accession>